<dbReference type="InterPro" id="IPR051091">
    <property type="entry name" value="O-Glucosyltr/Glycosyltrsf_90"/>
</dbReference>
<dbReference type="EMBL" id="DF238796">
    <property type="protein sequence ID" value="GAC95771.1"/>
    <property type="molecule type" value="Genomic_DNA"/>
</dbReference>
<dbReference type="RefSeq" id="XP_012189358.1">
    <property type="nucleotide sequence ID" value="XM_012333968.1"/>
</dbReference>
<dbReference type="OrthoDB" id="202415at2759"/>
<dbReference type="Pfam" id="PF05686">
    <property type="entry name" value="Glyco_transf_90"/>
    <property type="match status" value="1"/>
</dbReference>
<reference evidence="5" key="1">
    <citation type="journal article" date="2013" name="Genome Announc.">
        <title>Draft genome sequence of the basidiomycetous yeast-like fungus Pseudozyma hubeiensis SY62, which produces an abundant amount of the biosurfactant mannosylerythritol lipids.</title>
        <authorList>
            <person name="Konishi M."/>
            <person name="Hatada Y."/>
            <person name="Horiuchi J."/>
        </authorList>
    </citation>
    <scope>NUCLEOTIDE SEQUENCE [LARGE SCALE GENOMIC DNA]</scope>
    <source>
        <strain evidence="5">SY62</strain>
    </source>
</reference>
<gene>
    <name evidence="4" type="ORF">PHSY_003347</name>
</gene>
<evidence type="ECO:0000259" key="3">
    <source>
        <dbReference type="SMART" id="SM00672"/>
    </source>
</evidence>
<protein>
    <recommendedName>
        <fullName evidence="3">Glycosyl transferase CAP10 domain-containing protein</fullName>
    </recommendedName>
</protein>
<proteinExistence type="predicted"/>
<evidence type="ECO:0000313" key="5">
    <source>
        <dbReference type="Proteomes" id="UP000014071"/>
    </source>
</evidence>
<name>R9P350_PSEHS</name>
<dbReference type="HOGENOM" id="CLU_028539_2_1_1"/>
<accession>R9P350</accession>
<evidence type="ECO:0000256" key="1">
    <source>
        <dbReference type="SAM" id="MobiDB-lite"/>
    </source>
</evidence>
<feature type="compositionally biased region" description="Gly residues" evidence="1">
    <location>
        <begin position="479"/>
        <end position="492"/>
    </location>
</feature>
<dbReference type="eggNOG" id="KOG2458">
    <property type="taxonomic scope" value="Eukaryota"/>
</dbReference>
<keyword evidence="2" id="KW-0812">Transmembrane</keyword>
<feature type="compositionally biased region" description="Polar residues" evidence="1">
    <location>
        <begin position="1"/>
        <end position="11"/>
    </location>
</feature>
<feature type="region of interest" description="Disordered" evidence="1">
    <location>
        <begin position="470"/>
        <end position="496"/>
    </location>
</feature>
<feature type="region of interest" description="Disordered" evidence="1">
    <location>
        <begin position="1"/>
        <end position="36"/>
    </location>
</feature>
<sequence length="527" mass="57370">MTSNSRYTSVPSEAAEDVSASSSSRTTSNSRSAQNNSGLVQHFARAGVVGSTAFVLICLFLSIAGPYPSPSSHVGGSFSKGLSAERRRDRTMNEATCRAEFPLLFPQIQQNVDAWKAKGGISYHDLDEATRTSAGNWGMARVVIRDGQLFLRQVREGGESRISALLHLLHTAITTDPSSTFSQNDPYNTGVELVLSEADKDASSTSSAIWVLSKRVSEPASTGTWLLPDFGFVGWPEAGIASFSEFTHLASLQDTLVPWSVKSDRILWRGLANGYAPRVDLLSRTDPSRVSGADTWADVQQTSFHDVGEQFHPIIPMHEHCRYKYLVQTEGNSYSGRGKFLWSCRSVTVAHPMEWTQHFHPALNSDPKSRQQNMVELKGPLFAGLEETTKQLQASAHISSDKDLPRNYTTADGVLELNPPQRIAENAVESLRHRYLTEAATNCYLRAALRGYAGVLKKDTWPREENAGAWDESGAGIVPKGGPGGGVAPGSGKGKDLVKVGVKGDIEYGIWRLSGSPDWPPVAPKPQ</sequence>
<evidence type="ECO:0000256" key="2">
    <source>
        <dbReference type="SAM" id="Phobius"/>
    </source>
</evidence>
<organism evidence="4 5">
    <name type="scientific">Pseudozyma hubeiensis (strain SY62)</name>
    <name type="common">Yeast</name>
    <dbReference type="NCBI Taxonomy" id="1305764"/>
    <lineage>
        <taxon>Eukaryota</taxon>
        <taxon>Fungi</taxon>
        <taxon>Dikarya</taxon>
        <taxon>Basidiomycota</taxon>
        <taxon>Ustilaginomycotina</taxon>
        <taxon>Ustilaginomycetes</taxon>
        <taxon>Ustilaginales</taxon>
        <taxon>Ustilaginaceae</taxon>
        <taxon>Pseudozyma</taxon>
    </lineage>
</organism>
<dbReference type="PANTHER" id="PTHR12203">
    <property type="entry name" value="KDEL LYS-ASP-GLU-LEU CONTAINING - RELATED"/>
    <property type="match status" value="1"/>
</dbReference>
<keyword evidence="2" id="KW-1133">Transmembrane helix</keyword>
<keyword evidence="2" id="KW-0472">Membrane</keyword>
<keyword evidence="5" id="KW-1185">Reference proteome</keyword>
<dbReference type="PANTHER" id="PTHR12203:SF107">
    <property type="entry name" value="GLYCOSYL TRANSFERASE CAP10 DOMAIN-CONTAINING PROTEIN"/>
    <property type="match status" value="1"/>
</dbReference>
<dbReference type="GeneID" id="24108637"/>
<evidence type="ECO:0000313" key="4">
    <source>
        <dbReference type="EMBL" id="GAC95771.1"/>
    </source>
</evidence>
<dbReference type="InterPro" id="IPR006598">
    <property type="entry name" value="CAP10"/>
</dbReference>
<feature type="compositionally biased region" description="Low complexity" evidence="1">
    <location>
        <begin position="19"/>
        <end position="36"/>
    </location>
</feature>
<feature type="domain" description="Glycosyl transferase CAP10" evidence="3">
    <location>
        <begin position="191"/>
        <end position="387"/>
    </location>
</feature>
<feature type="transmembrane region" description="Helical" evidence="2">
    <location>
        <begin position="43"/>
        <end position="64"/>
    </location>
</feature>
<dbReference type="AlphaFoldDB" id="R9P350"/>
<dbReference type="Proteomes" id="UP000014071">
    <property type="component" value="Unassembled WGS sequence"/>
</dbReference>
<dbReference type="SMART" id="SM00672">
    <property type="entry name" value="CAP10"/>
    <property type="match status" value="1"/>
</dbReference>